<dbReference type="EMBL" id="LBMM01000167">
    <property type="protein sequence ID" value="KMR04656.1"/>
    <property type="molecule type" value="Genomic_DNA"/>
</dbReference>
<dbReference type="Proteomes" id="UP000036403">
    <property type="component" value="Unassembled WGS sequence"/>
</dbReference>
<reference evidence="2 3" key="1">
    <citation type="submission" date="2015-04" db="EMBL/GenBank/DDBJ databases">
        <title>Lasius niger genome sequencing.</title>
        <authorList>
            <person name="Konorov E.A."/>
            <person name="Nikitin M.A."/>
            <person name="Kirill M.V."/>
            <person name="Chang P."/>
        </authorList>
    </citation>
    <scope>NUCLEOTIDE SEQUENCE [LARGE SCALE GENOMIC DNA]</scope>
    <source>
        <tissue evidence="2">Whole</tissue>
    </source>
</reference>
<organism evidence="2 3">
    <name type="scientific">Lasius niger</name>
    <name type="common">Black garden ant</name>
    <dbReference type="NCBI Taxonomy" id="67767"/>
    <lineage>
        <taxon>Eukaryota</taxon>
        <taxon>Metazoa</taxon>
        <taxon>Ecdysozoa</taxon>
        <taxon>Arthropoda</taxon>
        <taxon>Hexapoda</taxon>
        <taxon>Insecta</taxon>
        <taxon>Pterygota</taxon>
        <taxon>Neoptera</taxon>
        <taxon>Endopterygota</taxon>
        <taxon>Hymenoptera</taxon>
        <taxon>Apocrita</taxon>
        <taxon>Aculeata</taxon>
        <taxon>Formicoidea</taxon>
        <taxon>Formicidae</taxon>
        <taxon>Formicinae</taxon>
        <taxon>Lasius</taxon>
        <taxon>Lasius</taxon>
    </lineage>
</organism>
<comment type="caution">
    <text evidence="2">The sequence shown here is derived from an EMBL/GenBank/DDBJ whole genome shotgun (WGS) entry which is preliminary data.</text>
</comment>
<dbReference type="PaxDb" id="67767-A0A0J7L900"/>
<proteinExistence type="predicted"/>
<gene>
    <name evidence="2" type="ORF">RF55_546</name>
</gene>
<dbReference type="OrthoDB" id="7553275at2759"/>
<protein>
    <submittedName>
        <fullName evidence="2">Fh1 fh2 domain-containing protein 1-like isoform x2 protein</fullName>
    </submittedName>
</protein>
<dbReference type="AlphaFoldDB" id="A0A0J7L900"/>
<name>A0A0J7L900_LASNI</name>
<evidence type="ECO:0000256" key="1">
    <source>
        <dbReference type="SAM" id="MobiDB-lite"/>
    </source>
</evidence>
<accession>A0A0J7L900</accession>
<feature type="compositionally biased region" description="Basic and acidic residues" evidence="1">
    <location>
        <begin position="27"/>
        <end position="37"/>
    </location>
</feature>
<feature type="region of interest" description="Disordered" evidence="1">
    <location>
        <begin position="17"/>
        <end position="50"/>
    </location>
</feature>
<evidence type="ECO:0000313" key="3">
    <source>
        <dbReference type="Proteomes" id="UP000036403"/>
    </source>
</evidence>
<evidence type="ECO:0000313" key="2">
    <source>
        <dbReference type="EMBL" id="KMR04656.1"/>
    </source>
</evidence>
<keyword evidence="3" id="KW-1185">Reference proteome</keyword>
<sequence length="156" mass="18218">MCTCDQSNPVTEEYHTAFSDFETSTPEEWRTSTRYEGDIAPEYTPTPPRRTLQRDFQRAIPRIPIRSTRRMDLTAGVAIVPRRIDFDAVSDVENFDNEEDLGGKLRRLRYDLCMLHLNVRSISLHFFRAGKRNVRTIEKRGTATLCPRIDCYSWNV</sequence>